<organism evidence="1 2">
    <name type="scientific">Solicola gregarius</name>
    <dbReference type="NCBI Taxonomy" id="2908642"/>
    <lineage>
        <taxon>Bacteria</taxon>
        <taxon>Bacillati</taxon>
        <taxon>Actinomycetota</taxon>
        <taxon>Actinomycetes</taxon>
        <taxon>Propionibacteriales</taxon>
        <taxon>Nocardioidaceae</taxon>
        <taxon>Solicola</taxon>
    </lineage>
</organism>
<dbReference type="EMBL" id="CP094970">
    <property type="protein sequence ID" value="UYM06850.1"/>
    <property type="molecule type" value="Genomic_DNA"/>
</dbReference>
<dbReference type="RefSeq" id="WP_271635773.1">
    <property type="nucleotide sequence ID" value="NZ_CP094970.1"/>
</dbReference>
<reference evidence="1" key="1">
    <citation type="submission" date="2022-01" db="EMBL/GenBank/DDBJ databases">
        <title>Nocardioidaceae gen. sp. A5X3R13.</title>
        <authorList>
            <person name="Lopez Marin M.A."/>
            <person name="Uhlik O."/>
        </authorList>
    </citation>
    <scope>NUCLEOTIDE SEQUENCE</scope>
    <source>
        <strain evidence="1">A5X3R13</strain>
    </source>
</reference>
<dbReference type="Proteomes" id="UP001164390">
    <property type="component" value="Chromosome"/>
</dbReference>
<protein>
    <submittedName>
        <fullName evidence="1">Uncharacterized protein</fullName>
    </submittedName>
</protein>
<keyword evidence="2" id="KW-1185">Reference proteome</keyword>
<dbReference type="AlphaFoldDB" id="A0AA46TKB1"/>
<accession>A0AA46TKB1</accession>
<evidence type="ECO:0000313" key="2">
    <source>
        <dbReference type="Proteomes" id="UP001164390"/>
    </source>
</evidence>
<evidence type="ECO:0000313" key="1">
    <source>
        <dbReference type="EMBL" id="UYM06850.1"/>
    </source>
</evidence>
<proteinExistence type="predicted"/>
<gene>
    <name evidence="1" type="ORF">L0C25_07175</name>
</gene>
<dbReference type="KEGG" id="sgrg:L0C25_07175"/>
<sequence length="80" mass="8500">MSGGQPAHAPADVLEDLLDLDERAQLLVDSLTDEETARLLTTVTEARAEYAGALDAFAEGVVASLPRPLRTRAARILARG</sequence>
<name>A0AA46TKB1_9ACTN</name>